<keyword evidence="3" id="KW-0732">Signal</keyword>
<proteinExistence type="predicted"/>
<dbReference type="EMBL" id="JAKWFO010000005">
    <property type="protein sequence ID" value="KAI9636727.1"/>
    <property type="molecule type" value="Genomic_DNA"/>
</dbReference>
<keyword evidence="1" id="KW-0862">Zinc</keyword>
<evidence type="ECO:0000313" key="6">
    <source>
        <dbReference type="Proteomes" id="UP001164286"/>
    </source>
</evidence>
<evidence type="ECO:0000256" key="1">
    <source>
        <dbReference type="PROSITE-ProRule" id="PRU00325"/>
    </source>
</evidence>
<feature type="domain" description="SWIM-type" evidence="4">
    <location>
        <begin position="154"/>
        <end position="197"/>
    </location>
</feature>
<dbReference type="PANTHER" id="PTHR28498">
    <property type="entry name" value="ZINC FINGER SWIM DOMAIN-CONTAINING PROTEIN 7"/>
    <property type="match status" value="1"/>
</dbReference>
<accession>A0AA38HAE0</accession>
<dbReference type="GeneID" id="77732620"/>
<reference evidence="5" key="1">
    <citation type="journal article" date="2022" name="G3 (Bethesda)">
        <title>High quality genome of the basidiomycete yeast Dioszegia hungarica PDD-24b-2 isolated from cloud water.</title>
        <authorList>
            <person name="Jarrige D."/>
            <person name="Haridas S."/>
            <person name="Bleykasten-Grosshans C."/>
            <person name="Joly M."/>
            <person name="Nadalig T."/>
            <person name="Sancelme M."/>
            <person name="Vuilleumier S."/>
            <person name="Grigoriev I.V."/>
            <person name="Amato P."/>
            <person name="Bringel F."/>
        </authorList>
    </citation>
    <scope>NUCLEOTIDE SEQUENCE</scope>
    <source>
        <strain evidence="5">PDD-24b-2</strain>
    </source>
</reference>
<sequence length="234" mass="24963">MAPPASEADSFLLLAASLLESLPSSSAVPDTLLMQLHAVFGPMLLSALQLIDRREVVLVSLPGGRTIYQVTSSTGQPYNLHTSLPPLMPPLIDQKRPEPEVARSPSPTPAPSDPFDATSAPALPVRQVIPPETITEADEAHQALLRVHKAKRARRMRLLAKSMGRMYCPCAGFLFNSIGGERNFLCKHLLAVLIAHHTEKMVRTEVYLPGLVELLGLGKKAGVGSSGGAGLVAA</sequence>
<evidence type="ECO:0000313" key="5">
    <source>
        <dbReference type="EMBL" id="KAI9636727.1"/>
    </source>
</evidence>
<dbReference type="PANTHER" id="PTHR28498:SF1">
    <property type="entry name" value="ZINC FINGER SWIM DOMAIN-CONTAINING PROTEIN 7"/>
    <property type="match status" value="1"/>
</dbReference>
<gene>
    <name evidence="5" type="ORF">MKK02DRAFT_45432</name>
</gene>
<feature type="region of interest" description="Disordered" evidence="2">
    <location>
        <begin position="86"/>
        <end position="117"/>
    </location>
</feature>
<dbReference type="PROSITE" id="PS50966">
    <property type="entry name" value="ZF_SWIM"/>
    <property type="match status" value="1"/>
</dbReference>
<dbReference type="GO" id="GO:0097196">
    <property type="term" value="C:Shu complex"/>
    <property type="evidence" value="ECO:0007669"/>
    <property type="project" value="TreeGrafter"/>
</dbReference>
<comment type="caution">
    <text evidence="5">The sequence shown here is derived from an EMBL/GenBank/DDBJ whole genome shotgun (WGS) entry which is preliminary data.</text>
</comment>
<name>A0AA38HAE0_9TREE</name>
<organism evidence="5 6">
    <name type="scientific">Dioszegia hungarica</name>
    <dbReference type="NCBI Taxonomy" id="4972"/>
    <lineage>
        <taxon>Eukaryota</taxon>
        <taxon>Fungi</taxon>
        <taxon>Dikarya</taxon>
        <taxon>Basidiomycota</taxon>
        <taxon>Agaricomycotina</taxon>
        <taxon>Tremellomycetes</taxon>
        <taxon>Tremellales</taxon>
        <taxon>Bulleribasidiaceae</taxon>
        <taxon>Dioszegia</taxon>
    </lineage>
</organism>
<evidence type="ECO:0000256" key="2">
    <source>
        <dbReference type="SAM" id="MobiDB-lite"/>
    </source>
</evidence>
<keyword evidence="1" id="KW-0863">Zinc-finger</keyword>
<dbReference type="RefSeq" id="XP_052946504.1">
    <property type="nucleotide sequence ID" value="XM_053093415.1"/>
</dbReference>
<keyword evidence="6" id="KW-1185">Reference proteome</keyword>
<dbReference type="AlphaFoldDB" id="A0AA38HAE0"/>
<keyword evidence="1" id="KW-0479">Metal-binding</keyword>
<dbReference type="InterPro" id="IPR007527">
    <property type="entry name" value="Znf_SWIM"/>
</dbReference>
<dbReference type="GO" id="GO:0000724">
    <property type="term" value="P:double-strand break repair via homologous recombination"/>
    <property type="evidence" value="ECO:0007669"/>
    <property type="project" value="TreeGrafter"/>
</dbReference>
<dbReference type="Proteomes" id="UP001164286">
    <property type="component" value="Unassembled WGS sequence"/>
</dbReference>
<feature type="chain" id="PRO_5041454954" description="SWIM-type domain-containing protein" evidence="3">
    <location>
        <begin position="28"/>
        <end position="234"/>
    </location>
</feature>
<protein>
    <recommendedName>
        <fullName evidence="4">SWIM-type domain-containing protein</fullName>
    </recommendedName>
</protein>
<evidence type="ECO:0000256" key="3">
    <source>
        <dbReference type="SAM" id="SignalP"/>
    </source>
</evidence>
<evidence type="ECO:0000259" key="4">
    <source>
        <dbReference type="PROSITE" id="PS50966"/>
    </source>
</evidence>
<dbReference type="GO" id="GO:0008270">
    <property type="term" value="F:zinc ion binding"/>
    <property type="evidence" value="ECO:0007669"/>
    <property type="project" value="UniProtKB-KW"/>
</dbReference>
<feature type="signal peptide" evidence="3">
    <location>
        <begin position="1"/>
        <end position="27"/>
    </location>
</feature>